<gene>
    <name evidence="8" type="ORF">V6N12_056302</name>
</gene>
<dbReference type="Proteomes" id="UP001472677">
    <property type="component" value="Unassembled WGS sequence"/>
</dbReference>
<dbReference type="Pfam" id="PF01486">
    <property type="entry name" value="K-box"/>
    <property type="match status" value="1"/>
</dbReference>
<evidence type="ECO:0000313" key="8">
    <source>
        <dbReference type="EMBL" id="KAK8522601.1"/>
    </source>
</evidence>
<dbReference type="Pfam" id="PF00319">
    <property type="entry name" value="SRF-TF"/>
    <property type="match status" value="1"/>
</dbReference>
<dbReference type="CDD" id="cd00265">
    <property type="entry name" value="MADS_MEF2_like"/>
    <property type="match status" value="1"/>
</dbReference>
<dbReference type="SMART" id="SM00432">
    <property type="entry name" value="MADS"/>
    <property type="match status" value="1"/>
</dbReference>
<dbReference type="InterPro" id="IPR002100">
    <property type="entry name" value="TF_MADSbox"/>
</dbReference>
<keyword evidence="9" id="KW-1185">Reference proteome</keyword>
<reference evidence="8 9" key="1">
    <citation type="journal article" date="2024" name="G3 (Bethesda)">
        <title>Genome assembly of Hibiscus sabdariffa L. provides insights into metabolisms of medicinal natural products.</title>
        <authorList>
            <person name="Kim T."/>
        </authorList>
    </citation>
    <scope>NUCLEOTIDE SEQUENCE [LARGE SCALE GENOMIC DNA]</scope>
    <source>
        <strain evidence="8">TK-2024</strain>
        <tissue evidence="8">Old leaves</tissue>
    </source>
</reference>
<evidence type="ECO:0000256" key="2">
    <source>
        <dbReference type="ARBA" id="ARBA00023015"/>
    </source>
</evidence>
<comment type="subcellular location">
    <subcellularLocation>
        <location evidence="1">Nucleus</location>
    </subcellularLocation>
</comment>
<feature type="domain" description="MADS-box" evidence="6">
    <location>
        <begin position="1"/>
        <end position="61"/>
    </location>
</feature>
<keyword evidence="5" id="KW-0539">Nucleus</keyword>
<evidence type="ECO:0000256" key="3">
    <source>
        <dbReference type="ARBA" id="ARBA00023125"/>
    </source>
</evidence>
<evidence type="ECO:0000256" key="1">
    <source>
        <dbReference type="ARBA" id="ARBA00004123"/>
    </source>
</evidence>
<evidence type="ECO:0000256" key="4">
    <source>
        <dbReference type="ARBA" id="ARBA00023163"/>
    </source>
</evidence>
<evidence type="ECO:0000256" key="5">
    <source>
        <dbReference type="ARBA" id="ARBA00023242"/>
    </source>
</evidence>
<dbReference type="EMBL" id="JBBPBM010000045">
    <property type="protein sequence ID" value="KAK8522601.1"/>
    <property type="molecule type" value="Genomic_DNA"/>
</dbReference>
<evidence type="ECO:0000259" key="7">
    <source>
        <dbReference type="PROSITE" id="PS51297"/>
    </source>
</evidence>
<feature type="domain" description="K-box" evidence="7">
    <location>
        <begin position="78"/>
        <end position="168"/>
    </location>
</feature>
<accession>A0ABR2CS40</accession>
<dbReference type="InterPro" id="IPR033896">
    <property type="entry name" value="MEF2-like_N"/>
</dbReference>
<protein>
    <submittedName>
        <fullName evidence="8">Uncharacterized protein</fullName>
    </submittedName>
</protein>
<dbReference type="InterPro" id="IPR002487">
    <property type="entry name" value="TF_Kbox"/>
</dbReference>
<evidence type="ECO:0000259" key="6">
    <source>
        <dbReference type="PROSITE" id="PS50066"/>
    </source>
</evidence>
<comment type="caution">
    <text evidence="8">The sequence shown here is derived from an EMBL/GenBank/DDBJ whole genome shotgun (WGS) entry which is preliminary data.</text>
</comment>
<keyword evidence="2" id="KW-0805">Transcription regulation</keyword>
<dbReference type="PROSITE" id="PS51297">
    <property type="entry name" value="K_BOX"/>
    <property type="match status" value="1"/>
</dbReference>
<dbReference type="InterPro" id="IPR050142">
    <property type="entry name" value="MADS-box/MEF2_TF"/>
</dbReference>
<dbReference type="PROSITE" id="PS50066">
    <property type="entry name" value="MADS_BOX_2"/>
    <property type="match status" value="1"/>
</dbReference>
<dbReference type="PRINTS" id="PR00404">
    <property type="entry name" value="MADSDOMAIN"/>
</dbReference>
<dbReference type="InterPro" id="IPR036879">
    <property type="entry name" value="TF_MADSbox_sf"/>
</dbReference>
<dbReference type="SUPFAM" id="SSF55455">
    <property type="entry name" value="SRF-like"/>
    <property type="match status" value="1"/>
</dbReference>
<organism evidence="8 9">
    <name type="scientific">Hibiscus sabdariffa</name>
    <name type="common">roselle</name>
    <dbReference type="NCBI Taxonomy" id="183260"/>
    <lineage>
        <taxon>Eukaryota</taxon>
        <taxon>Viridiplantae</taxon>
        <taxon>Streptophyta</taxon>
        <taxon>Embryophyta</taxon>
        <taxon>Tracheophyta</taxon>
        <taxon>Spermatophyta</taxon>
        <taxon>Magnoliopsida</taxon>
        <taxon>eudicotyledons</taxon>
        <taxon>Gunneridae</taxon>
        <taxon>Pentapetalae</taxon>
        <taxon>rosids</taxon>
        <taxon>malvids</taxon>
        <taxon>Malvales</taxon>
        <taxon>Malvaceae</taxon>
        <taxon>Malvoideae</taxon>
        <taxon>Hibiscus</taxon>
    </lineage>
</organism>
<proteinExistence type="predicted"/>
<keyword evidence="3" id="KW-0238">DNA-binding</keyword>
<dbReference type="PANTHER" id="PTHR48019">
    <property type="entry name" value="SERUM RESPONSE FACTOR HOMOLOG"/>
    <property type="match status" value="1"/>
</dbReference>
<keyword evidence="4" id="KW-0804">Transcription</keyword>
<sequence length="200" mass="23127">MGRRKVEIKRIEDKNRRQIAFSKRRSGLIKKARELSVLCDVEIALVVFSSRGRLYEFSSGDSLVKILGRYSGHYEQEPEASKYHNKAVLSFAEVLHIVQSQLEESTIEQLSLRDLEKLEIQLAATLSGTRARKSQLVRETILTRQEKEKLLKAENEGLEREIAEMEKNEDYRREMAIALMSNTENSGHLRQRQTLMLLPP</sequence>
<evidence type="ECO:0000313" key="9">
    <source>
        <dbReference type="Proteomes" id="UP001472677"/>
    </source>
</evidence>
<name>A0ABR2CS40_9ROSI</name>
<dbReference type="Gene3D" id="3.40.1810.10">
    <property type="entry name" value="Transcription factor, MADS-box"/>
    <property type="match status" value="1"/>
</dbReference>